<feature type="non-terminal residue" evidence="1">
    <location>
        <position position="1"/>
    </location>
</feature>
<proteinExistence type="predicted"/>
<dbReference type="AlphaFoldDB" id="A0A371FKA0"/>
<dbReference type="Proteomes" id="UP000257109">
    <property type="component" value="Unassembled WGS sequence"/>
</dbReference>
<dbReference type="Pfam" id="PF17181">
    <property type="entry name" value="EPF"/>
    <property type="match status" value="1"/>
</dbReference>
<sequence length="84" mass="9523">MIDGQELKGQIEESSISQGKIEVSSIDWPRGFRTRPGSLPWQCTTQCGKCKPCILVYVTVHPRDGNYYPLRALCKCRGRCFSNK</sequence>
<dbReference type="OrthoDB" id="1436000at2759"/>
<protein>
    <recommendedName>
        <fullName evidence="3">Epidermal patterning factor-like protein</fullName>
    </recommendedName>
</protein>
<evidence type="ECO:0008006" key="3">
    <source>
        <dbReference type="Google" id="ProtNLM"/>
    </source>
</evidence>
<evidence type="ECO:0000313" key="2">
    <source>
        <dbReference type="Proteomes" id="UP000257109"/>
    </source>
</evidence>
<dbReference type="EMBL" id="QJKJ01008763">
    <property type="protein sequence ID" value="RDX78747.1"/>
    <property type="molecule type" value="Genomic_DNA"/>
</dbReference>
<organism evidence="1 2">
    <name type="scientific">Mucuna pruriens</name>
    <name type="common">Velvet bean</name>
    <name type="synonym">Dolichos pruriens</name>
    <dbReference type="NCBI Taxonomy" id="157652"/>
    <lineage>
        <taxon>Eukaryota</taxon>
        <taxon>Viridiplantae</taxon>
        <taxon>Streptophyta</taxon>
        <taxon>Embryophyta</taxon>
        <taxon>Tracheophyta</taxon>
        <taxon>Spermatophyta</taxon>
        <taxon>Magnoliopsida</taxon>
        <taxon>eudicotyledons</taxon>
        <taxon>Gunneridae</taxon>
        <taxon>Pentapetalae</taxon>
        <taxon>rosids</taxon>
        <taxon>fabids</taxon>
        <taxon>Fabales</taxon>
        <taxon>Fabaceae</taxon>
        <taxon>Papilionoideae</taxon>
        <taxon>50 kb inversion clade</taxon>
        <taxon>NPAAA clade</taxon>
        <taxon>indigoferoid/millettioid clade</taxon>
        <taxon>Phaseoleae</taxon>
        <taxon>Mucuna</taxon>
    </lineage>
</organism>
<keyword evidence="2" id="KW-1185">Reference proteome</keyword>
<reference evidence="1" key="1">
    <citation type="submission" date="2018-05" db="EMBL/GenBank/DDBJ databases">
        <title>Draft genome of Mucuna pruriens seed.</title>
        <authorList>
            <person name="Nnadi N.E."/>
            <person name="Vos R."/>
            <person name="Hasami M.H."/>
            <person name="Devisetty U.K."/>
            <person name="Aguiy J.C."/>
        </authorList>
    </citation>
    <scope>NUCLEOTIDE SEQUENCE [LARGE SCALE GENOMIC DNA]</scope>
    <source>
        <strain evidence="1">JCA_2017</strain>
    </source>
</reference>
<comment type="caution">
    <text evidence="1">The sequence shown here is derived from an EMBL/GenBank/DDBJ whole genome shotgun (WGS) entry which is preliminary data.</text>
</comment>
<evidence type="ECO:0000313" key="1">
    <source>
        <dbReference type="EMBL" id="RDX78747.1"/>
    </source>
</evidence>
<gene>
    <name evidence="1" type="ORF">CR513_40930</name>
</gene>
<accession>A0A371FKA0</accession>
<name>A0A371FKA0_MUCPR</name>